<evidence type="ECO:0000313" key="1">
    <source>
        <dbReference type="EMBL" id="KAJ3179819.1"/>
    </source>
</evidence>
<proteinExistence type="predicted"/>
<evidence type="ECO:0000313" key="2">
    <source>
        <dbReference type="Proteomes" id="UP001212152"/>
    </source>
</evidence>
<reference evidence="1" key="1">
    <citation type="submission" date="2020-05" db="EMBL/GenBank/DDBJ databases">
        <title>Phylogenomic resolution of chytrid fungi.</title>
        <authorList>
            <person name="Stajich J.E."/>
            <person name="Amses K."/>
            <person name="Simmons R."/>
            <person name="Seto K."/>
            <person name="Myers J."/>
            <person name="Bonds A."/>
            <person name="Quandt C.A."/>
            <person name="Barry K."/>
            <person name="Liu P."/>
            <person name="Grigoriev I."/>
            <person name="Longcore J.E."/>
            <person name="James T.Y."/>
        </authorList>
    </citation>
    <scope>NUCLEOTIDE SEQUENCE</scope>
    <source>
        <strain evidence="1">JEL0379</strain>
    </source>
</reference>
<dbReference type="EMBL" id="JADGJQ010000019">
    <property type="protein sequence ID" value="KAJ3179819.1"/>
    <property type="molecule type" value="Genomic_DNA"/>
</dbReference>
<keyword evidence="2" id="KW-1185">Reference proteome</keyword>
<sequence length="109" mass="12573">MVSHIYDSSSMLLNDCKYMMFNVSKPYAVEKFTPKNGPEYRWQDILRSYLEKDPTPKIKLTPLHVRSRDAQGLRAIVGIGRFGSTRGKVRELSTHRAEVRLQRNAAPFC</sequence>
<protein>
    <submittedName>
        <fullName evidence="1">Uncharacterized protein</fullName>
    </submittedName>
</protein>
<organism evidence="1 2">
    <name type="scientific">Geranomyces variabilis</name>
    <dbReference type="NCBI Taxonomy" id="109894"/>
    <lineage>
        <taxon>Eukaryota</taxon>
        <taxon>Fungi</taxon>
        <taxon>Fungi incertae sedis</taxon>
        <taxon>Chytridiomycota</taxon>
        <taxon>Chytridiomycota incertae sedis</taxon>
        <taxon>Chytridiomycetes</taxon>
        <taxon>Spizellomycetales</taxon>
        <taxon>Powellomycetaceae</taxon>
        <taxon>Geranomyces</taxon>
    </lineage>
</organism>
<dbReference type="Proteomes" id="UP001212152">
    <property type="component" value="Unassembled WGS sequence"/>
</dbReference>
<gene>
    <name evidence="1" type="ORF">HDU87_002387</name>
</gene>
<dbReference type="AlphaFoldDB" id="A0AAD5TL20"/>
<comment type="caution">
    <text evidence="1">The sequence shown here is derived from an EMBL/GenBank/DDBJ whole genome shotgun (WGS) entry which is preliminary data.</text>
</comment>
<accession>A0AAD5TL20</accession>
<name>A0AAD5TL20_9FUNG</name>